<dbReference type="AlphaFoldDB" id="A0A227P586"/>
<evidence type="ECO:0008006" key="3">
    <source>
        <dbReference type="Google" id="ProtNLM"/>
    </source>
</evidence>
<evidence type="ECO:0000313" key="2">
    <source>
        <dbReference type="Proteomes" id="UP000214684"/>
    </source>
</evidence>
<accession>A0A227P586</accession>
<evidence type="ECO:0000313" key="1">
    <source>
        <dbReference type="EMBL" id="OXG05069.1"/>
    </source>
</evidence>
<dbReference type="SUPFAM" id="SSF158668">
    <property type="entry name" value="MtlR-like"/>
    <property type="match status" value="1"/>
</dbReference>
<dbReference type="GO" id="GO:0045892">
    <property type="term" value="P:negative regulation of DNA-templated transcription"/>
    <property type="evidence" value="ECO:0007669"/>
    <property type="project" value="TreeGrafter"/>
</dbReference>
<dbReference type="Proteomes" id="UP000214684">
    <property type="component" value="Unassembled WGS sequence"/>
</dbReference>
<dbReference type="OrthoDB" id="9814134at2"/>
<comment type="caution">
    <text evidence="1">The sequence shown here is derived from an EMBL/GenBank/DDBJ whole genome shotgun (WGS) entry which is preliminary data.</text>
</comment>
<dbReference type="PANTHER" id="PTHR37941">
    <property type="entry name" value="FUMARASE E-RELATED"/>
    <property type="match status" value="1"/>
</dbReference>
<dbReference type="InterPro" id="IPR007761">
    <property type="entry name" value="MtlR-like"/>
</dbReference>
<organism evidence="1 2">
    <name type="scientific">Flavobacterium araucananum</name>
    <dbReference type="NCBI Taxonomy" id="946678"/>
    <lineage>
        <taxon>Bacteria</taxon>
        <taxon>Pseudomonadati</taxon>
        <taxon>Bacteroidota</taxon>
        <taxon>Flavobacteriia</taxon>
        <taxon>Flavobacteriales</taxon>
        <taxon>Flavobacteriaceae</taxon>
        <taxon>Flavobacterium</taxon>
    </lineage>
</organism>
<dbReference type="RefSeq" id="WP_089480076.1">
    <property type="nucleotide sequence ID" value="NZ_MUGS01000027.1"/>
</dbReference>
<gene>
    <name evidence="1" type="ORF">B0A64_13635</name>
</gene>
<keyword evidence="2" id="KW-1185">Reference proteome</keyword>
<name>A0A227P586_9FLAO</name>
<dbReference type="Pfam" id="PF05068">
    <property type="entry name" value="MtlR"/>
    <property type="match status" value="1"/>
</dbReference>
<sequence>MKEHLEEIEKVFTFRSTLNKETDRGCALMAASFLESELTDLLKEKLVGTKSELNKLFEFNGPLGTFSSKIKICHSLGFINKTTMNDLELIRKVRNEFGHDHNPIDFSTEAIKNRINNLRSNFFVPGEVRPRFIFTNSVVGILGTLIGSKRLIKPFKEFALKEPSEELKKATKEMVFKYADEVIQKIENDRKKVT</sequence>
<dbReference type="EMBL" id="MUGS01000027">
    <property type="protein sequence ID" value="OXG05069.1"/>
    <property type="molecule type" value="Genomic_DNA"/>
</dbReference>
<protein>
    <recommendedName>
        <fullName evidence="3">Mannitol repressor</fullName>
    </recommendedName>
</protein>
<dbReference type="PANTHER" id="PTHR37941:SF1">
    <property type="entry name" value="FUMARASE E-RELATED"/>
    <property type="match status" value="1"/>
</dbReference>
<reference evidence="1 2" key="1">
    <citation type="submission" date="2016-11" db="EMBL/GenBank/DDBJ databases">
        <title>Whole genomes of Flavobacteriaceae.</title>
        <authorList>
            <person name="Stine C."/>
            <person name="Li C."/>
            <person name="Tadesse D."/>
        </authorList>
    </citation>
    <scope>NUCLEOTIDE SEQUENCE [LARGE SCALE GENOMIC DNA]</scope>
    <source>
        <strain evidence="1 2">DSM 24704</strain>
    </source>
</reference>
<dbReference type="Gene3D" id="1.20.120.330">
    <property type="entry name" value="Nucleotidyltransferases domain 2"/>
    <property type="match status" value="1"/>
</dbReference>
<dbReference type="InterPro" id="IPR038026">
    <property type="entry name" value="MtlR-like_sf"/>
</dbReference>
<proteinExistence type="predicted"/>